<evidence type="ECO:0000256" key="1">
    <source>
        <dbReference type="ARBA" id="ARBA00022670"/>
    </source>
</evidence>
<evidence type="ECO:0000256" key="2">
    <source>
        <dbReference type="ARBA" id="ARBA00022723"/>
    </source>
</evidence>
<protein>
    <recommendedName>
        <fullName evidence="7">Metalloendopeptidase</fullName>
        <ecNumber evidence="7">3.4.24.-</ecNumber>
    </recommendedName>
</protein>
<keyword evidence="10" id="KW-1185">Reference proteome</keyword>
<proteinExistence type="predicted"/>
<keyword evidence="1 7" id="KW-0645">Protease</keyword>
<keyword evidence="4 7" id="KW-0862">Zinc</keyword>
<dbReference type="GO" id="GO:0006508">
    <property type="term" value="P:proteolysis"/>
    <property type="evidence" value="ECO:0007669"/>
    <property type="project" value="UniProtKB-KW"/>
</dbReference>
<evidence type="ECO:0000256" key="3">
    <source>
        <dbReference type="ARBA" id="ARBA00022801"/>
    </source>
</evidence>
<dbReference type="GO" id="GO:0004222">
    <property type="term" value="F:metalloendopeptidase activity"/>
    <property type="evidence" value="ECO:0007669"/>
    <property type="project" value="UniProtKB-UniRule"/>
</dbReference>
<dbReference type="EC" id="3.4.24.-" evidence="7"/>
<evidence type="ECO:0000313" key="9">
    <source>
        <dbReference type="EnsemblMetazoa" id="PPAI003328-PA"/>
    </source>
</evidence>
<feature type="compositionally biased region" description="Polar residues" evidence="8">
    <location>
        <begin position="240"/>
        <end position="251"/>
    </location>
</feature>
<feature type="compositionally biased region" description="Low complexity" evidence="8">
    <location>
        <begin position="134"/>
        <end position="148"/>
    </location>
</feature>
<evidence type="ECO:0000256" key="5">
    <source>
        <dbReference type="ARBA" id="ARBA00023049"/>
    </source>
</evidence>
<feature type="region of interest" description="Disordered" evidence="8">
    <location>
        <begin position="230"/>
        <end position="268"/>
    </location>
</feature>
<dbReference type="InterPro" id="IPR024079">
    <property type="entry name" value="MetalloPept_cat_dom_sf"/>
</dbReference>
<keyword evidence="5 7" id="KW-0482">Metalloprotease</keyword>
<keyword evidence="2 7" id="KW-0479">Metal-binding</keyword>
<evidence type="ECO:0000313" key="10">
    <source>
        <dbReference type="Proteomes" id="UP000092462"/>
    </source>
</evidence>
<dbReference type="PRINTS" id="PR00480">
    <property type="entry name" value="ASTACIN"/>
</dbReference>
<sequence>MQNSYDRDKFIKILWDNIKDDMKQNFGKYDSSMSSNFAVPYDYESVMHYSKRAFSKNNRDTIKPLKKISVEIGQRVRPTPQDYQRINNMYLCKEQQKMQTKSTDVEDTLEIAEFKSLDNPKIVTPGKESEENNSKLTLPSSSLSPKLTAETTNDVNLVVEDTTAAATKTTTIILTEKGNETTTTKSDQKSTENETELVIETTERFETLGIKNTTRIETTTTIEPIKNIQSTTAIAVEEPNPTNRISQHSLHTTSTSPKSPPEKSDSENLNTEVATMTTTGISTGTNLKSSTTIAEVGSTEILLTTVETNGNTSLKSSTKSSESYASNLAIDTTTTAIPTVESLQDHTAASVEKPGHTELTSIIYSSSAPENTSPYNLFFMDTTVGITTTTKSSTVVTESMEINEVIEPPLKSLRATYMESHVTTVTPPGSA</sequence>
<dbReference type="EnsemblMetazoa" id="PPAI003328-RA">
    <property type="protein sequence ID" value="PPAI003328-PA"/>
    <property type="gene ID" value="PPAI003328"/>
</dbReference>
<dbReference type="Gene3D" id="3.40.390.10">
    <property type="entry name" value="Collagenase (Catalytic Domain)"/>
    <property type="match status" value="1"/>
</dbReference>
<evidence type="ECO:0000256" key="4">
    <source>
        <dbReference type="ARBA" id="ARBA00022833"/>
    </source>
</evidence>
<accession>A0A1B0D705</accession>
<dbReference type="Proteomes" id="UP000092462">
    <property type="component" value="Unassembled WGS sequence"/>
</dbReference>
<evidence type="ECO:0000256" key="8">
    <source>
        <dbReference type="SAM" id="MobiDB-lite"/>
    </source>
</evidence>
<reference evidence="9" key="1">
    <citation type="submission" date="2022-08" db="UniProtKB">
        <authorList>
            <consortium name="EnsemblMetazoa"/>
        </authorList>
    </citation>
    <scope>IDENTIFICATION</scope>
    <source>
        <strain evidence="9">Israel</strain>
    </source>
</reference>
<dbReference type="PANTHER" id="PTHR10127">
    <property type="entry name" value="DISCOIDIN, CUB, EGF, LAMININ , AND ZINC METALLOPROTEASE DOMAIN CONTAINING"/>
    <property type="match status" value="1"/>
</dbReference>
<feature type="region of interest" description="Disordered" evidence="8">
    <location>
        <begin position="120"/>
        <end position="149"/>
    </location>
</feature>
<dbReference type="PANTHER" id="PTHR10127:SF780">
    <property type="entry name" value="METALLOENDOPEPTIDASE"/>
    <property type="match status" value="1"/>
</dbReference>
<evidence type="ECO:0000256" key="6">
    <source>
        <dbReference type="PROSITE-ProRule" id="PRU01211"/>
    </source>
</evidence>
<comment type="caution">
    <text evidence="6">Lacks conserved residue(s) required for the propagation of feature annotation.</text>
</comment>
<dbReference type="GO" id="GO:0046872">
    <property type="term" value="F:metal ion binding"/>
    <property type="evidence" value="ECO:0007669"/>
    <property type="project" value="UniProtKB-KW"/>
</dbReference>
<name>A0A1B0D705_PHLPP</name>
<dbReference type="PROSITE" id="PS51864">
    <property type="entry name" value="ASTACIN"/>
    <property type="match status" value="1"/>
</dbReference>
<dbReference type="AlphaFoldDB" id="A0A1B0D705"/>
<comment type="cofactor">
    <cofactor evidence="7">
        <name>Zn(2+)</name>
        <dbReference type="ChEBI" id="CHEBI:29105"/>
    </cofactor>
    <text evidence="7">Binds 1 zinc ion per subunit.</text>
</comment>
<organism evidence="9 10">
    <name type="scientific">Phlebotomus papatasi</name>
    <name type="common">Sandfly</name>
    <dbReference type="NCBI Taxonomy" id="29031"/>
    <lineage>
        <taxon>Eukaryota</taxon>
        <taxon>Metazoa</taxon>
        <taxon>Ecdysozoa</taxon>
        <taxon>Arthropoda</taxon>
        <taxon>Hexapoda</taxon>
        <taxon>Insecta</taxon>
        <taxon>Pterygota</taxon>
        <taxon>Neoptera</taxon>
        <taxon>Endopterygota</taxon>
        <taxon>Diptera</taxon>
        <taxon>Nematocera</taxon>
        <taxon>Psychodoidea</taxon>
        <taxon>Psychodidae</taxon>
        <taxon>Phlebotomus</taxon>
        <taxon>Phlebotomus</taxon>
    </lineage>
</organism>
<dbReference type="VEuPathDB" id="VectorBase:PPAPM1_003381"/>
<dbReference type="InterPro" id="IPR001506">
    <property type="entry name" value="Peptidase_M12A"/>
</dbReference>
<dbReference type="Pfam" id="PF01400">
    <property type="entry name" value="Astacin"/>
    <property type="match status" value="1"/>
</dbReference>
<dbReference type="EMBL" id="AJVK01026521">
    <property type="status" value="NOT_ANNOTATED_CDS"/>
    <property type="molecule type" value="Genomic_DNA"/>
</dbReference>
<dbReference type="SUPFAM" id="SSF55486">
    <property type="entry name" value="Metalloproteases ('zincins'), catalytic domain"/>
    <property type="match status" value="1"/>
</dbReference>
<dbReference type="VEuPathDB" id="VectorBase:PPAI003328"/>
<evidence type="ECO:0000256" key="7">
    <source>
        <dbReference type="RuleBase" id="RU361183"/>
    </source>
</evidence>
<feature type="region of interest" description="Disordered" evidence="8">
    <location>
        <begin position="178"/>
        <end position="197"/>
    </location>
</feature>
<keyword evidence="3 7" id="KW-0378">Hydrolase</keyword>